<feature type="non-terminal residue" evidence="2">
    <location>
        <position position="129"/>
    </location>
</feature>
<proteinExistence type="predicted"/>
<dbReference type="Proteomes" id="UP000240830">
    <property type="component" value="Unassembled WGS sequence"/>
</dbReference>
<evidence type="ECO:0000313" key="2">
    <source>
        <dbReference type="EMBL" id="PJF18098.1"/>
    </source>
</evidence>
<organism evidence="2 3">
    <name type="scientific">Paramicrosporidium saccamoebae</name>
    <dbReference type="NCBI Taxonomy" id="1246581"/>
    <lineage>
        <taxon>Eukaryota</taxon>
        <taxon>Fungi</taxon>
        <taxon>Fungi incertae sedis</taxon>
        <taxon>Cryptomycota</taxon>
        <taxon>Cryptomycota incertae sedis</taxon>
        <taxon>Paramicrosporidium</taxon>
    </lineage>
</organism>
<evidence type="ECO:0000256" key="1">
    <source>
        <dbReference type="SAM" id="Phobius"/>
    </source>
</evidence>
<dbReference type="EMBL" id="MTSL01000142">
    <property type="protein sequence ID" value="PJF18098.1"/>
    <property type="molecule type" value="Genomic_DNA"/>
</dbReference>
<evidence type="ECO:0000313" key="3">
    <source>
        <dbReference type="Proteomes" id="UP000240830"/>
    </source>
</evidence>
<reference evidence="2 3" key="1">
    <citation type="submission" date="2016-10" db="EMBL/GenBank/DDBJ databases">
        <title>The genome of Paramicrosporidium saccamoebae is the missing link in understanding Cryptomycota and Microsporidia evolution.</title>
        <authorList>
            <person name="Quandt C.A."/>
            <person name="Beaudet D."/>
            <person name="Corsaro D."/>
            <person name="Michel R."/>
            <person name="Corradi N."/>
            <person name="James T."/>
        </authorList>
    </citation>
    <scope>NUCLEOTIDE SEQUENCE [LARGE SCALE GENOMIC DNA]</scope>
    <source>
        <strain evidence="2 3">KSL3</strain>
    </source>
</reference>
<name>A0A2H9TK38_9FUNG</name>
<feature type="transmembrane region" description="Helical" evidence="1">
    <location>
        <begin position="97"/>
        <end position="115"/>
    </location>
</feature>
<gene>
    <name evidence="2" type="ORF">PSACC_02080</name>
</gene>
<protein>
    <submittedName>
        <fullName evidence="2">Transmembrane protein 49</fullName>
    </submittedName>
</protein>
<keyword evidence="1" id="KW-1133">Transmembrane helix</keyword>
<dbReference type="AlphaFoldDB" id="A0A2H9TK38"/>
<accession>A0A2H9TK38</accession>
<feature type="transmembrane region" description="Helical" evidence="1">
    <location>
        <begin position="31"/>
        <end position="50"/>
    </location>
</feature>
<keyword evidence="3" id="KW-1185">Reference proteome</keyword>
<comment type="caution">
    <text evidence="2">The sequence shown here is derived from an EMBL/GenBank/DDBJ whole genome shotgun (WGS) entry which is preliminary data.</text>
</comment>
<keyword evidence="1 2" id="KW-0812">Transmembrane</keyword>
<keyword evidence="1" id="KW-0472">Membrane</keyword>
<sequence length="129" mass="15004">MQTVERITKKKGKKTLFETLQLASYQTVTRLGFFGILLCASTSFVIFLFSRDYLEQAITLVKTRLPSWGHAFHDWLLTQRAVFQERRPDPIMDKISTVWHVFLALMMTYFILSAIRSAAIMQARREGLL</sequence>